<proteinExistence type="predicted"/>
<dbReference type="Proteomes" id="UP000265431">
    <property type="component" value="Unassembled WGS sequence"/>
</dbReference>
<evidence type="ECO:0000259" key="2">
    <source>
        <dbReference type="Pfam" id="PF13767"/>
    </source>
</evidence>
<name>A0A399R0N7_9PROT</name>
<dbReference type="InterPro" id="IPR025433">
    <property type="entry name" value="DUF4168"/>
</dbReference>
<feature type="chain" id="PRO_5017438703" evidence="1">
    <location>
        <begin position="28"/>
        <end position="130"/>
    </location>
</feature>
<evidence type="ECO:0000313" key="4">
    <source>
        <dbReference type="Proteomes" id="UP000265431"/>
    </source>
</evidence>
<dbReference type="RefSeq" id="WP_119379682.1">
    <property type="nucleotide sequence ID" value="NZ_QWGB01000005.1"/>
</dbReference>
<feature type="signal peptide" evidence="1">
    <location>
        <begin position="1"/>
        <end position="27"/>
    </location>
</feature>
<feature type="domain" description="DUF4168" evidence="2">
    <location>
        <begin position="48"/>
        <end position="124"/>
    </location>
</feature>
<dbReference type="Pfam" id="PF13767">
    <property type="entry name" value="DUF4168"/>
    <property type="match status" value="1"/>
</dbReference>
<comment type="caution">
    <text evidence="3">The sequence shown here is derived from an EMBL/GenBank/DDBJ whole genome shotgun (WGS) entry which is preliminary data.</text>
</comment>
<dbReference type="AlphaFoldDB" id="A0A399R0N7"/>
<accession>A0A399R0N7</accession>
<keyword evidence="4" id="KW-1185">Reference proteome</keyword>
<keyword evidence="1" id="KW-0732">Signal</keyword>
<sequence length="130" mass="13521">MSLNRFRFGAGAALAAAMTLAGGTAVAQQSAPQQAQPQMQQPQIDPVSDAEIEQFVAANGALTEIAEQATPKLQAAEDQEAAQAIEAEAQAEMIAAIKAEGLTAQRFTQIVQLAQVNADLATKIRAAMNS</sequence>
<protein>
    <submittedName>
        <fullName evidence="3">DUF4168 domain-containing protein</fullName>
    </submittedName>
</protein>
<gene>
    <name evidence="3" type="ORF">D1224_09745</name>
</gene>
<dbReference type="OrthoDB" id="7632582at2"/>
<reference evidence="3 4" key="1">
    <citation type="submission" date="2018-08" db="EMBL/GenBank/DDBJ databases">
        <title>Henriciella mobilis sp. nov., isolated from seawater.</title>
        <authorList>
            <person name="Cheng H."/>
            <person name="Wu Y.-H."/>
            <person name="Xu X.-W."/>
            <person name="Guo L.-L."/>
        </authorList>
    </citation>
    <scope>NUCLEOTIDE SEQUENCE [LARGE SCALE GENOMIC DNA]</scope>
    <source>
        <strain evidence="3 4">CCUG66934</strain>
    </source>
</reference>
<dbReference type="EMBL" id="QWGB01000005">
    <property type="protein sequence ID" value="RIJ24493.1"/>
    <property type="molecule type" value="Genomic_DNA"/>
</dbReference>
<evidence type="ECO:0000313" key="3">
    <source>
        <dbReference type="EMBL" id="RIJ24493.1"/>
    </source>
</evidence>
<organism evidence="3 4">
    <name type="scientific">Henriciella barbarensis</name>
    <dbReference type="NCBI Taxonomy" id="86342"/>
    <lineage>
        <taxon>Bacteria</taxon>
        <taxon>Pseudomonadati</taxon>
        <taxon>Pseudomonadota</taxon>
        <taxon>Alphaproteobacteria</taxon>
        <taxon>Hyphomonadales</taxon>
        <taxon>Hyphomonadaceae</taxon>
        <taxon>Henriciella</taxon>
    </lineage>
</organism>
<evidence type="ECO:0000256" key="1">
    <source>
        <dbReference type="SAM" id="SignalP"/>
    </source>
</evidence>